<evidence type="ECO:0000256" key="10">
    <source>
        <dbReference type="PROSITE-ProRule" id="PRU01385"/>
    </source>
</evidence>
<keyword evidence="7 10" id="KW-0799">Topoisomerase</keyword>
<evidence type="ECO:0000256" key="4">
    <source>
        <dbReference type="ARBA" id="ARBA00012895"/>
    </source>
</evidence>
<dbReference type="Gene3D" id="1.10.10.10">
    <property type="entry name" value="Winged helix-like DNA-binding domain superfamily/Winged helix DNA-binding domain"/>
    <property type="match status" value="1"/>
</dbReference>
<comment type="catalytic activity">
    <reaction evidence="1 10">
        <text>ATP-dependent breakage, passage and rejoining of double-stranded DNA.</text>
        <dbReference type="EC" id="5.6.2.2"/>
    </reaction>
</comment>
<dbReference type="SUPFAM" id="SSF56726">
    <property type="entry name" value="DNA topoisomerase IV, alpha subunit"/>
    <property type="match status" value="1"/>
</dbReference>
<evidence type="ECO:0000256" key="2">
    <source>
        <dbReference type="ARBA" id="ARBA00001946"/>
    </source>
</evidence>
<protein>
    <recommendedName>
        <fullName evidence="4">DNA topoisomerase (ATP-hydrolyzing)</fullName>
        <ecNumber evidence="4">5.6.2.2</ecNumber>
    </recommendedName>
</protein>
<dbReference type="GO" id="GO:0042138">
    <property type="term" value="P:meiotic DNA double-strand break formation"/>
    <property type="evidence" value="ECO:0007669"/>
    <property type="project" value="TreeGrafter"/>
</dbReference>
<evidence type="ECO:0000256" key="7">
    <source>
        <dbReference type="ARBA" id="ARBA00023029"/>
    </source>
</evidence>
<feature type="domain" description="Spo11/DNA topoisomerase VI subunit A N-terminal" evidence="12">
    <location>
        <begin position="103"/>
        <end position="164"/>
    </location>
</feature>
<dbReference type="GO" id="GO:0003918">
    <property type="term" value="F:DNA topoisomerase type II (double strand cut, ATP-hydrolyzing) activity"/>
    <property type="evidence" value="ECO:0007669"/>
    <property type="project" value="UniProtKB-UniRule"/>
</dbReference>
<dbReference type="CDD" id="cd00223">
    <property type="entry name" value="TOPRIM_TopoIIB_SPO"/>
    <property type="match status" value="1"/>
</dbReference>
<dbReference type="GO" id="GO:0000706">
    <property type="term" value="P:meiotic DNA double-strand break processing"/>
    <property type="evidence" value="ECO:0007669"/>
    <property type="project" value="TreeGrafter"/>
</dbReference>
<dbReference type="PANTHER" id="PTHR10848">
    <property type="entry name" value="MEIOTIC RECOMBINATION PROTEIN SPO11"/>
    <property type="match status" value="1"/>
</dbReference>
<comment type="similarity">
    <text evidence="3 10">Belongs to the TOP6A family.</text>
</comment>
<evidence type="ECO:0000259" key="13">
    <source>
        <dbReference type="Pfam" id="PF21180"/>
    </source>
</evidence>
<feature type="active site" description="O-(5'-phospho-DNA)-tyrosine intermediate" evidence="10">
    <location>
        <position position="132"/>
    </location>
</feature>
<dbReference type="EC" id="5.6.2.2" evidence="4"/>
<dbReference type="InterPro" id="IPR002815">
    <property type="entry name" value="Spo11/TopoVI_A"/>
</dbReference>
<feature type="region of interest" description="Disordered" evidence="11">
    <location>
        <begin position="318"/>
        <end position="375"/>
    </location>
</feature>
<keyword evidence="15" id="KW-1185">Reference proteome</keyword>
<dbReference type="GO" id="GO:0046872">
    <property type="term" value="F:metal ion binding"/>
    <property type="evidence" value="ECO:0007669"/>
    <property type="project" value="UniProtKB-KW"/>
</dbReference>
<evidence type="ECO:0000256" key="6">
    <source>
        <dbReference type="ARBA" id="ARBA00022842"/>
    </source>
</evidence>
<comment type="caution">
    <text evidence="14">The sequence shown here is derived from an EMBL/GenBank/DDBJ whole genome shotgun (WGS) entry which is preliminary data.</text>
</comment>
<feature type="compositionally biased region" description="Low complexity" evidence="11">
    <location>
        <begin position="329"/>
        <end position="341"/>
    </location>
</feature>
<evidence type="ECO:0000256" key="11">
    <source>
        <dbReference type="SAM" id="MobiDB-lite"/>
    </source>
</evidence>
<dbReference type="Pfam" id="PF04406">
    <property type="entry name" value="TP6A_N"/>
    <property type="match status" value="1"/>
</dbReference>
<keyword evidence="6" id="KW-0460">Magnesium</keyword>
<dbReference type="InterPro" id="IPR013049">
    <property type="entry name" value="Spo11/TopoVI_A_N"/>
</dbReference>
<name>A0AAN6RSK5_9PEZI</name>
<gene>
    <name evidence="14" type="ORF">C8A05DRAFT_16395</name>
</gene>
<dbReference type="PANTHER" id="PTHR10848:SF0">
    <property type="entry name" value="MEIOTIC RECOMBINATION PROTEIN SPO11"/>
    <property type="match status" value="1"/>
</dbReference>
<dbReference type="InterPro" id="IPR034136">
    <property type="entry name" value="TOPRIM_Topo6A/Spo11"/>
</dbReference>
<feature type="region of interest" description="Disordered" evidence="11">
    <location>
        <begin position="13"/>
        <end position="39"/>
    </location>
</feature>
<dbReference type="GO" id="GO:0007131">
    <property type="term" value="P:reciprocal meiotic recombination"/>
    <property type="evidence" value="ECO:0007669"/>
    <property type="project" value="TreeGrafter"/>
</dbReference>
<keyword evidence="9 10" id="KW-0413">Isomerase</keyword>
<reference evidence="14" key="2">
    <citation type="submission" date="2023-05" db="EMBL/GenBank/DDBJ databases">
        <authorList>
            <consortium name="Lawrence Berkeley National Laboratory"/>
            <person name="Steindorff A."/>
            <person name="Hensen N."/>
            <person name="Bonometti L."/>
            <person name="Westerberg I."/>
            <person name="Brannstrom I.O."/>
            <person name="Guillou S."/>
            <person name="Cros-Aarteil S."/>
            <person name="Calhoun S."/>
            <person name="Haridas S."/>
            <person name="Kuo A."/>
            <person name="Mondo S."/>
            <person name="Pangilinan J."/>
            <person name="Riley R."/>
            <person name="Labutti K."/>
            <person name="Andreopoulos B."/>
            <person name="Lipzen A."/>
            <person name="Chen C."/>
            <person name="Yanf M."/>
            <person name="Daum C."/>
            <person name="Ng V."/>
            <person name="Clum A."/>
            <person name="Ohm R."/>
            <person name="Martin F."/>
            <person name="Silar P."/>
            <person name="Natvig D."/>
            <person name="Lalanne C."/>
            <person name="Gautier V."/>
            <person name="Ament-Velasquez S.L."/>
            <person name="Kruys A."/>
            <person name="Hutchinson M.I."/>
            <person name="Powell A.J."/>
            <person name="Barry K."/>
            <person name="Miller A.N."/>
            <person name="Grigoriev I.V."/>
            <person name="Debuchy R."/>
            <person name="Gladieux P."/>
            <person name="Thoren M.H."/>
            <person name="Johannesson H."/>
        </authorList>
    </citation>
    <scope>NUCLEOTIDE SEQUENCE</scope>
    <source>
        <strain evidence="14">CBS 103.79</strain>
    </source>
</reference>
<evidence type="ECO:0000256" key="9">
    <source>
        <dbReference type="ARBA" id="ARBA00023235"/>
    </source>
</evidence>
<organism evidence="14 15">
    <name type="scientific">Staphylotrichum tortipilum</name>
    <dbReference type="NCBI Taxonomy" id="2831512"/>
    <lineage>
        <taxon>Eukaryota</taxon>
        <taxon>Fungi</taxon>
        <taxon>Dikarya</taxon>
        <taxon>Ascomycota</taxon>
        <taxon>Pezizomycotina</taxon>
        <taxon>Sordariomycetes</taxon>
        <taxon>Sordariomycetidae</taxon>
        <taxon>Sordariales</taxon>
        <taxon>Chaetomiaceae</taxon>
        <taxon>Staphylotrichum</taxon>
    </lineage>
</organism>
<dbReference type="EMBL" id="MU855580">
    <property type="protein sequence ID" value="KAK3901430.1"/>
    <property type="molecule type" value="Genomic_DNA"/>
</dbReference>
<dbReference type="Proteomes" id="UP001303889">
    <property type="component" value="Unassembled WGS sequence"/>
</dbReference>
<comment type="cofactor">
    <cofactor evidence="2">
        <name>Mg(2+)</name>
        <dbReference type="ChEBI" id="CHEBI:18420"/>
    </cofactor>
</comment>
<evidence type="ECO:0000256" key="5">
    <source>
        <dbReference type="ARBA" id="ARBA00022723"/>
    </source>
</evidence>
<evidence type="ECO:0000259" key="12">
    <source>
        <dbReference type="Pfam" id="PF04406"/>
    </source>
</evidence>
<reference evidence="14" key="1">
    <citation type="journal article" date="2023" name="Mol. Phylogenet. Evol.">
        <title>Genome-scale phylogeny and comparative genomics of the fungal order Sordariales.</title>
        <authorList>
            <person name="Hensen N."/>
            <person name="Bonometti L."/>
            <person name="Westerberg I."/>
            <person name="Brannstrom I.O."/>
            <person name="Guillou S."/>
            <person name="Cros-Aarteil S."/>
            <person name="Calhoun S."/>
            <person name="Haridas S."/>
            <person name="Kuo A."/>
            <person name="Mondo S."/>
            <person name="Pangilinan J."/>
            <person name="Riley R."/>
            <person name="LaButti K."/>
            <person name="Andreopoulos B."/>
            <person name="Lipzen A."/>
            <person name="Chen C."/>
            <person name="Yan M."/>
            <person name="Daum C."/>
            <person name="Ng V."/>
            <person name="Clum A."/>
            <person name="Steindorff A."/>
            <person name="Ohm R.A."/>
            <person name="Martin F."/>
            <person name="Silar P."/>
            <person name="Natvig D.O."/>
            <person name="Lalanne C."/>
            <person name="Gautier V."/>
            <person name="Ament-Velasquez S.L."/>
            <person name="Kruys A."/>
            <person name="Hutchinson M.I."/>
            <person name="Powell A.J."/>
            <person name="Barry K."/>
            <person name="Miller A.N."/>
            <person name="Grigoriev I.V."/>
            <person name="Debuchy R."/>
            <person name="Gladieux P."/>
            <person name="Hiltunen Thoren M."/>
            <person name="Johannesson H."/>
        </authorList>
    </citation>
    <scope>NUCLEOTIDE SEQUENCE</scope>
    <source>
        <strain evidence="14">CBS 103.79</strain>
    </source>
</reference>
<dbReference type="AlphaFoldDB" id="A0AAN6RSK5"/>
<dbReference type="InterPro" id="IPR036388">
    <property type="entry name" value="WH-like_DNA-bd_sf"/>
</dbReference>
<dbReference type="GO" id="GO:0003677">
    <property type="term" value="F:DNA binding"/>
    <property type="evidence" value="ECO:0007669"/>
    <property type="project" value="UniProtKB-UniRule"/>
</dbReference>
<sequence length="441" mass="48715">MFSMSGANNCGLANPPAPHSHPNLPEVGSHVPPVPSAAPNPALSRIEHLLESVVDALATGRELVIPYQTVRSTQNGEDTQTPGHPDRPAEVVRFPARTVQEAKKFEAIFRILETSHEALLAGNIITKRNLFYQNPDLFKTQSTVDDMVDNLAFTLGVGREDLNIVAAAKGLIFGPIDLVLRDGSVHSCDAPGDTGMLLPSVASVQRINFRHAQWLLVIEKEATFRTLAAAQYHKILRAGHGILLTAKGFPDLATRRFLSLIHNIRPGLPLLALVDYDPDGVAILRTYKYGSRRLDHEQNATTPQLRWLGIRSDDILSDGPPDYQEVHDSSQSQASQEFASQDPAAYSCDGSQNERPVKRARVNKVQRAGESTMSPLTQRDRRRAVQIMRAVCGADRPNRDEADVILQLQRMLMLNIKAEIQAVDNYGDIADWLDEKLVVCR</sequence>
<dbReference type="PRINTS" id="PR01550">
    <property type="entry name" value="TOP6AFAMILY"/>
</dbReference>
<dbReference type="GO" id="GO:0005524">
    <property type="term" value="F:ATP binding"/>
    <property type="evidence" value="ECO:0007669"/>
    <property type="project" value="InterPro"/>
</dbReference>
<accession>A0AAN6RSK5</accession>
<dbReference type="InterPro" id="IPR036078">
    <property type="entry name" value="Spo11/TopoVI_A_sf"/>
</dbReference>
<feature type="domain" description="Topoisomerase 6 subunit A/Spo11 TOPRIM" evidence="13">
    <location>
        <begin position="215"/>
        <end position="339"/>
    </location>
</feature>
<dbReference type="PROSITE" id="PS52041">
    <property type="entry name" value="TOPO_IIB"/>
    <property type="match status" value="1"/>
</dbReference>
<evidence type="ECO:0000313" key="14">
    <source>
        <dbReference type="EMBL" id="KAK3901430.1"/>
    </source>
</evidence>
<keyword evidence="8 10" id="KW-0238">DNA-binding</keyword>
<dbReference type="Gene3D" id="3.40.1360.10">
    <property type="match status" value="1"/>
</dbReference>
<keyword evidence="5" id="KW-0479">Metal-binding</keyword>
<evidence type="ECO:0000256" key="8">
    <source>
        <dbReference type="ARBA" id="ARBA00023125"/>
    </source>
</evidence>
<dbReference type="GO" id="GO:0000228">
    <property type="term" value="C:nuclear chromosome"/>
    <property type="evidence" value="ECO:0007669"/>
    <property type="project" value="TreeGrafter"/>
</dbReference>
<dbReference type="Pfam" id="PF21180">
    <property type="entry name" value="TOP6A-Spo11_Toprim"/>
    <property type="match status" value="1"/>
</dbReference>
<evidence type="ECO:0000256" key="1">
    <source>
        <dbReference type="ARBA" id="ARBA00000185"/>
    </source>
</evidence>
<proteinExistence type="inferred from homology"/>
<evidence type="ECO:0000256" key="3">
    <source>
        <dbReference type="ARBA" id="ARBA00006559"/>
    </source>
</evidence>
<evidence type="ECO:0000313" key="15">
    <source>
        <dbReference type="Proteomes" id="UP001303889"/>
    </source>
</evidence>